<feature type="region of interest" description="Disordered" evidence="2">
    <location>
        <begin position="1"/>
        <end position="24"/>
    </location>
</feature>
<protein>
    <recommendedName>
        <fullName evidence="3">Glycosyl transferase family 1 domain-containing protein</fullName>
    </recommendedName>
</protein>
<evidence type="ECO:0000313" key="5">
    <source>
        <dbReference type="Proteomes" id="UP001501257"/>
    </source>
</evidence>
<evidence type="ECO:0000313" key="4">
    <source>
        <dbReference type="EMBL" id="GAA5226396.1"/>
    </source>
</evidence>
<evidence type="ECO:0000256" key="2">
    <source>
        <dbReference type="SAM" id="MobiDB-lite"/>
    </source>
</evidence>
<dbReference type="SUPFAM" id="SSF53756">
    <property type="entry name" value="UDP-Glycosyltransferase/glycogen phosphorylase"/>
    <property type="match status" value="1"/>
</dbReference>
<name>A0ABP9TJS2_9MICC</name>
<feature type="domain" description="Glycosyl transferase family 1" evidence="3">
    <location>
        <begin position="311"/>
        <end position="464"/>
    </location>
</feature>
<keyword evidence="5" id="KW-1185">Reference proteome</keyword>
<dbReference type="RefSeq" id="WP_210100627.1">
    <property type="nucleotide sequence ID" value="NZ_BAABLK010000020.1"/>
</dbReference>
<accession>A0ABP9TJS2</accession>
<dbReference type="PANTHER" id="PTHR12526:SF630">
    <property type="entry name" value="GLYCOSYLTRANSFERASE"/>
    <property type="match status" value="1"/>
</dbReference>
<dbReference type="Proteomes" id="UP001501257">
    <property type="component" value="Unassembled WGS sequence"/>
</dbReference>
<keyword evidence="1" id="KW-0808">Transferase</keyword>
<dbReference type="PANTHER" id="PTHR12526">
    <property type="entry name" value="GLYCOSYLTRANSFERASE"/>
    <property type="match status" value="1"/>
</dbReference>
<evidence type="ECO:0000259" key="3">
    <source>
        <dbReference type="Pfam" id="PF00534"/>
    </source>
</evidence>
<comment type="caution">
    <text evidence="4">The sequence shown here is derived from an EMBL/GenBank/DDBJ whole genome shotgun (WGS) entry which is preliminary data.</text>
</comment>
<evidence type="ECO:0000256" key="1">
    <source>
        <dbReference type="ARBA" id="ARBA00022679"/>
    </source>
</evidence>
<organism evidence="4 5">
    <name type="scientific">Paeniglutamicibacter antarcticus</name>
    <dbReference type="NCBI Taxonomy" id="494023"/>
    <lineage>
        <taxon>Bacteria</taxon>
        <taxon>Bacillati</taxon>
        <taxon>Actinomycetota</taxon>
        <taxon>Actinomycetes</taxon>
        <taxon>Micrococcales</taxon>
        <taxon>Micrococcaceae</taxon>
        <taxon>Paeniglutamicibacter</taxon>
    </lineage>
</organism>
<dbReference type="EMBL" id="BAABLK010000020">
    <property type="protein sequence ID" value="GAA5226396.1"/>
    <property type="molecule type" value="Genomic_DNA"/>
</dbReference>
<dbReference type="Pfam" id="PF00534">
    <property type="entry name" value="Glycos_transf_1"/>
    <property type="match status" value="1"/>
</dbReference>
<dbReference type="InterPro" id="IPR001296">
    <property type="entry name" value="Glyco_trans_1"/>
</dbReference>
<sequence length="614" mass="67358">MPTNQEQGHAAQLLSKPARPRPDTKPALMVTWAVEQEFGGMTAMCLKRAGLFHDRGVPSAIVTFDANPQLDSTRAALRASQRLHSEVPLLNLHEYYAERPENKNPDSTPIGNDSSIPWTESTRLHRSLDGTVLQISYTAQGNDKLLRREYLRSDGTTYLVDSTLPAPHDPTKVFRLIHLLASDGTLEYEFTSAARLYRHWLSELVERTNADVIIDSKFAAGFLYAWEHPHALKFVNFHSTHVAAGQDPLTGMLSSAHSKIIENRDLWDGITFLTESQRSAFIKRFGNGSNTLVISNPVDRPRSLPAFETRKPGKVLHVGRFTKGKNISAVIDIVDAVARAGIPVHLDLVGDGEQREALENHIVELGIQDLVSFHGHVNDVPHQLESARVLLLCSKFEGQSLAVLEAQAHGCAPVAYDVDFGPRDVIENERNGFLIPYGDVTSAAAAVARLLGDDTLCSAMSVQGHETAKHFGSDQIFDQWQESLSRARANKKTREALASSKAYLSGMKLHPDGDVDLEVAVDTGSAELTGLLLIACERGTDANKGKHYEPYSATEGVYSFRVPGSLRADLSGSDAVDISVVMDVGGLSRSIRLGTKDRLRSTPYFTVHGNLSFK</sequence>
<proteinExistence type="predicted"/>
<reference evidence="5" key="1">
    <citation type="journal article" date="2019" name="Int. J. Syst. Evol. Microbiol.">
        <title>The Global Catalogue of Microorganisms (GCM) 10K type strain sequencing project: providing services to taxonomists for standard genome sequencing and annotation.</title>
        <authorList>
            <consortium name="The Broad Institute Genomics Platform"/>
            <consortium name="The Broad Institute Genome Sequencing Center for Infectious Disease"/>
            <person name="Wu L."/>
            <person name="Ma J."/>
        </authorList>
    </citation>
    <scope>NUCLEOTIDE SEQUENCE [LARGE SCALE GENOMIC DNA]</scope>
    <source>
        <strain evidence="5">JCM 18952</strain>
    </source>
</reference>
<dbReference type="Gene3D" id="3.40.50.2000">
    <property type="entry name" value="Glycogen Phosphorylase B"/>
    <property type="match status" value="3"/>
</dbReference>
<gene>
    <name evidence="4" type="ORF">GCM10025778_09270</name>
</gene>